<dbReference type="AlphaFoldDB" id="A0A3P6HG35"/>
<evidence type="ECO:0000313" key="2">
    <source>
        <dbReference type="Proteomes" id="UP000267029"/>
    </source>
</evidence>
<keyword evidence="2" id="KW-1185">Reference proteome</keyword>
<accession>A0A3P6HG35</accession>
<protein>
    <submittedName>
        <fullName evidence="1">Uncharacterized protein</fullName>
    </submittedName>
</protein>
<name>A0A3P6HG35_MESCO</name>
<organism evidence="1 2">
    <name type="scientific">Mesocestoides corti</name>
    <name type="common">Flatworm</name>
    <dbReference type="NCBI Taxonomy" id="53468"/>
    <lineage>
        <taxon>Eukaryota</taxon>
        <taxon>Metazoa</taxon>
        <taxon>Spiralia</taxon>
        <taxon>Lophotrochozoa</taxon>
        <taxon>Platyhelminthes</taxon>
        <taxon>Cestoda</taxon>
        <taxon>Eucestoda</taxon>
        <taxon>Cyclophyllidea</taxon>
        <taxon>Mesocestoididae</taxon>
        <taxon>Mesocestoides</taxon>
    </lineage>
</organism>
<proteinExistence type="predicted"/>
<gene>
    <name evidence="1" type="ORF">MCOS_LOCUS579</name>
</gene>
<dbReference type="Proteomes" id="UP000267029">
    <property type="component" value="Unassembled WGS sequence"/>
</dbReference>
<sequence>MVYNSQLDVDTDCYTVVTTRNALLLVLQSTWLL</sequence>
<reference evidence="1 2" key="1">
    <citation type="submission" date="2018-10" db="EMBL/GenBank/DDBJ databases">
        <authorList>
            <consortium name="Pathogen Informatics"/>
        </authorList>
    </citation>
    <scope>NUCLEOTIDE SEQUENCE [LARGE SCALE GENOMIC DNA]</scope>
</reference>
<dbReference type="EMBL" id="UXSR01000052">
    <property type="protein sequence ID" value="VDD74576.1"/>
    <property type="molecule type" value="Genomic_DNA"/>
</dbReference>
<evidence type="ECO:0000313" key="1">
    <source>
        <dbReference type="EMBL" id="VDD74576.1"/>
    </source>
</evidence>